<feature type="domain" description="HAMP" evidence="7">
    <location>
        <begin position="211"/>
        <end position="263"/>
    </location>
</feature>
<dbReference type="RefSeq" id="WP_268058157.1">
    <property type="nucleotide sequence ID" value="NZ_JAPOHA010000006.1"/>
</dbReference>
<proteinExistence type="inferred from homology"/>
<evidence type="ECO:0000313" key="8">
    <source>
        <dbReference type="EMBL" id="MCY1714109.1"/>
    </source>
</evidence>
<keyword evidence="9" id="KW-1185">Reference proteome</keyword>
<feature type="transmembrane region" description="Helical" evidence="5">
    <location>
        <begin position="186"/>
        <end position="207"/>
    </location>
</feature>
<dbReference type="PROSITE" id="PS50111">
    <property type="entry name" value="CHEMOTAXIS_TRANSDUC_2"/>
    <property type="match status" value="1"/>
</dbReference>
<keyword evidence="3" id="KW-0807">Transducer</keyword>
<dbReference type="Proteomes" id="UP001082703">
    <property type="component" value="Unassembled WGS sequence"/>
</dbReference>
<reference evidence="8 9" key="1">
    <citation type="submission" date="2022-11" db="EMBL/GenBank/DDBJ databases">
        <authorList>
            <person name="Caiyu Z."/>
        </authorList>
    </citation>
    <scope>NUCLEOTIDE SEQUENCE [LARGE SCALE GENOMIC DNA]</scope>
    <source>
        <strain evidence="8 9">YR-4</strain>
    </source>
</reference>
<dbReference type="InterPro" id="IPR051310">
    <property type="entry name" value="MCP_chemotaxis"/>
</dbReference>
<dbReference type="CDD" id="cd06225">
    <property type="entry name" value="HAMP"/>
    <property type="match status" value="1"/>
</dbReference>
<keyword evidence="5" id="KW-0472">Membrane</keyword>
<evidence type="ECO:0000256" key="5">
    <source>
        <dbReference type="SAM" id="Phobius"/>
    </source>
</evidence>
<feature type="domain" description="Methyl-accepting transducer" evidence="6">
    <location>
        <begin position="313"/>
        <end position="542"/>
    </location>
</feature>
<feature type="compositionally biased region" description="Low complexity" evidence="4">
    <location>
        <begin position="568"/>
        <end position="581"/>
    </location>
</feature>
<dbReference type="EMBL" id="JAPOHA010000006">
    <property type="protein sequence ID" value="MCY1714109.1"/>
    <property type="molecule type" value="Genomic_DNA"/>
</dbReference>
<comment type="caution">
    <text evidence="8">The sequence shown here is derived from an EMBL/GenBank/DDBJ whole genome shotgun (WGS) entry which is preliminary data.</text>
</comment>
<organism evidence="8 9">
    <name type="scientific">Caproiciproducens galactitolivorans</name>
    <dbReference type="NCBI Taxonomy" id="642589"/>
    <lineage>
        <taxon>Bacteria</taxon>
        <taxon>Bacillati</taxon>
        <taxon>Bacillota</taxon>
        <taxon>Clostridia</taxon>
        <taxon>Eubacteriales</taxon>
        <taxon>Acutalibacteraceae</taxon>
        <taxon>Caproiciproducens</taxon>
    </lineage>
</organism>
<dbReference type="PANTHER" id="PTHR43531:SF11">
    <property type="entry name" value="METHYL-ACCEPTING CHEMOTAXIS PROTEIN 3"/>
    <property type="match status" value="1"/>
</dbReference>
<feature type="region of interest" description="Disordered" evidence="4">
    <location>
        <begin position="559"/>
        <end position="594"/>
    </location>
</feature>
<dbReference type="PROSITE" id="PS50885">
    <property type="entry name" value="HAMP"/>
    <property type="match status" value="1"/>
</dbReference>
<gene>
    <name evidence="8" type="ORF">OUY18_07575</name>
</gene>
<dbReference type="SMART" id="SM00304">
    <property type="entry name" value="HAMP"/>
    <property type="match status" value="1"/>
</dbReference>
<sequence>MKNFKIFKKLMVAFLSISLITGIVGGMGIKSLLDMKAASDKLYNTQTGPLAVVSDINLNLERLDGQARDYILYYDKSDELSKVDELTKNYQALFQEACAKYEPTIASKESKALFTEAKTTYEQKMVPLLESIEKSAKSGNAGQALQKFEEYKNINEQVTENFQKCMENRINDAKKNNEENARLADAMIFMLLAVLAIGLVVSVIWGIRLARSLSKPLGDLAAAAEKIADGHLDVDIPYESRDEIGAVSKSLLKAADHLKTYIHDISNHLDLMAQGDMTSDITQEYIGDFIPIKNAMLKISNDLNETLTAISTSSDQVKSGAEQVSDGAQELAQGATEQASSVEELAASTNEVSGKVAQNSENVRLVTNNVKDTVAQVKLGNEQMQNMLASMQDISTASSEIGKIIKVIDDIAFQTNILALNAAVEAARAGAAGKGFAVVADEVRNLASKSADAAKQTTSLIEGSIQSVQKGSEIANLTAKGLQEIADKVEDVGRTILEIDTASSEQAAAIQQISQGVDLMSSIVQTNSATAEESAAASEELSAQADLLRKLVGKFQLKGSSNTYVPDTPENTENYEETPAAEPEENSGFYGQKY</sequence>
<evidence type="ECO:0000256" key="3">
    <source>
        <dbReference type="PROSITE-ProRule" id="PRU00284"/>
    </source>
</evidence>
<dbReference type="InterPro" id="IPR003660">
    <property type="entry name" value="HAMP_dom"/>
</dbReference>
<dbReference type="Pfam" id="PF00015">
    <property type="entry name" value="MCPsignal"/>
    <property type="match status" value="1"/>
</dbReference>
<evidence type="ECO:0000259" key="7">
    <source>
        <dbReference type="PROSITE" id="PS50885"/>
    </source>
</evidence>
<dbReference type="PANTHER" id="PTHR43531">
    <property type="entry name" value="PROTEIN ICFG"/>
    <property type="match status" value="1"/>
</dbReference>
<evidence type="ECO:0000256" key="4">
    <source>
        <dbReference type="SAM" id="MobiDB-lite"/>
    </source>
</evidence>
<evidence type="ECO:0000256" key="2">
    <source>
        <dbReference type="ARBA" id="ARBA00029447"/>
    </source>
</evidence>
<evidence type="ECO:0000259" key="6">
    <source>
        <dbReference type="PROSITE" id="PS50111"/>
    </source>
</evidence>
<dbReference type="Pfam" id="PF12729">
    <property type="entry name" value="4HB_MCP_1"/>
    <property type="match status" value="1"/>
</dbReference>
<dbReference type="InterPro" id="IPR024478">
    <property type="entry name" value="HlyB_4HB_MCP"/>
</dbReference>
<evidence type="ECO:0000256" key="1">
    <source>
        <dbReference type="ARBA" id="ARBA00022500"/>
    </source>
</evidence>
<dbReference type="Gene3D" id="6.10.340.10">
    <property type="match status" value="1"/>
</dbReference>
<keyword evidence="5" id="KW-0812">Transmembrane</keyword>
<dbReference type="SMART" id="SM00283">
    <property type="entry name" value="MA"/>
    <property type="match status" value="1"/>
</dbReference>
<dbReference type="InterPro" id="IPR004089">
    <property type="entry name" value="MCPsignal_dom"/>
</dbReference>
<comment type="similarity">
    <text evidence="2">Belongs to the methyl-accepting chemotaxis (MCP) protein family.</text>
</comment>
<dbReference type="Pfam" id="PF00672">
    <property type="entry name" value="HAMP"/>
    <property type="match status" value="1"/>
</dbReference>
<protein>
    <submittedName>
        <fullName evidence="8">Methyl-accepting chemotaxis protein</fullName>
    </submittedName>
</protein>
<dbReference type="Gene3D" id="1.10.287.950">
    <property type="entry name" value="Methyl-accepting chemotaxis protein"/>
    <property type="match status" value="1"/>
</dbReference>
<name>A0ABT4BT82_9FIRM</name>
<dbReference type="SUPFAM" id="SSF58104">
    <property type="entry name" value="Methyl-accepting chemotaxis protein (MCP) signaling domain"/>
    <property type="match status" value="1"/>
</dbReference>
<evidence type="ECO:0000313" key="9">
    <source>
        <dbReference type="Proteomes" id="UP001082703"/>
    </source>
</evidence>
<keyword evidence="5" id="KW-1133">Transmembrane helix</keyword>
<accession>A0ABT4BT82</accession>
<keyword evidence="1" id="KW-0145">Chemotaxis</keyword>
<feature type="region of interest" description="Disordered" evidence="4">
    <location>
        <begin position="314"/>
        <end position="337"/>
    </location>
</feature>